<evidence type="ECO:0000313" key="3">
    <source>
        <dbReference type="EMBL" id="WWT31429.1"/>
    </source>
</evidence>
<evidence type="ECO:0008006" key="5">
    <source>
        <dbReference type="Google" id="ProtNLM"/>
    </source>
</evidence>
<proteinExistence type="predicted"/>
<dbReference type="RefSeq" id="WP_338606899.1">
    <property type="nucleotide sequence ID" value="NZ_CP146275.1"/>
</dbReference>
<gene>
    <name evidence="3" type="ORF">V6617_10320</name>
</gene>
<name>A0ABZ2HUU7_9HYPH</name>
<feature type="transmembrane region" description="Helical" evidence="2">
    <location>
        <begin position="216"/>
        <end position="235"/>
    </location>
</feature>
<keyword evidence="4" id="KW-1185">Reference proteome</keyword>
<dbReference type="Proteomes" id="UP001369958">
    <property type="component" value="Chromosome"/>
</dbReference>
<protein>
    <recommendedName>
        <fullName evidence="5">Integral membrane protein TerC</fullName>
    </recommendedName>
</protein>
<feature type="transmembrane region" description="Helical" evidence="2">
    <location>
        <begin position="159"/>
        <end position="180"/>
    </location>
</feature>
<keyword evidence="2" id="KW-0812">Transmembrane</keyword>
<feature type="region of interest" description="Disordered" evidence="1">
    <location>
        <begin position="251"/>
        <end position="356"/>
    </location>
</feature>
<reference evidence="3 4" key="1">
    <citation type="submission" date="2024-02" db="EMBL/GenBank/DDBJ databases">
        <title>Complete genome sequence of Pelagibacterium nitratireducens ZH15.</title>
        <authorList>
            <person name="Zhao L.H."/>
        </authorList>
    </citation>
    <scope>NUCLEOTIDE SEQUENCE [LARGE SCALE GENOMIC DNA]</scope>
    <source>
        <strain evidence="3 4">ZH15</strain>
    </source>
</reference>
<dbReference type="EMBL" id="CP146275">
    <property type="protein sequence ID" value="WWT31429.1"/>
    <property type="molecule type" value="Genomic_DNA"/>
</dbReference>
<feature type="transmembrane region" description="Helical" evidence="2">
    <location>
        <begin position="131"/>
        <end position="152"/>
    </location>
</feature>
<dbReference type="InterPro" id="IPR005496">
    <property type="entry name" value="Integral_membrane_TerC"/>
</dbReference>
<feature type="transmembrane region" description="Helical" evidence="2">
    <location>
        <begin position="49"/>
        <end position="70"/>
    </location>
</feature>
<accession>A0ABZ2HUU7</accession>
<evidence type="ECO:0000256" key="2">
    <source>
        <dbReference type="SAM" id="Phobius"/>
    </source>
</evidence>
<dbReference type="Pfam" id="PF03741">
    <property type="entry name" value="TerC"/>
    <property type="match status" value="1"/>
</dbReference>
<feature type="compositionally biased region" description="Basic residues" evidence="1">
    <location>
        <begin position="334"/>
        <end position="356"/>
    </location>
</feature>
<organism evidence="3 4">
    <name type="scientific">Pelagibacterium nitratireducens</name>
    <dbReference type="NCBI Taxonomy" id="1046114"/>
    <lineage>
        <taxon>Bacteria</taxon>
        <taxon>Pseudomonadati</taxon>
        <taxon>Pseudomonadota</taxon>
        <taxon>Alphaproteobacteria</taxon>
        <taxon>Hyphomicrobiales</taxon>
        <taxon>Devosiaceae</taxon>
        <taxon>Pelagibacterium</taxon>
    </lineage>
</organism>
<evidence type="ECO:0000256" key="1">
    <source>
        <dbReference type="SAM" id="MobiDB-lite"/>
    </source>
</evidence>
<sequence length="356" mass="38198">MLDFVVEPAFWASLILLTCIEVVLGAENANQSLSRAAGLADEQRRRAKVLTAVLGTLFRLALLAILLWLLGLQRTAFSIAGWSPTWGGVVLLAGGLFLIYRAVTELHLMVEPHLVPHDGPDPAFSESPTLAIAQLVALSVIFSVDSIILAIGMTAYVPAMVIAIIAAIVILFFASGPIASFIARHAAIQAVALGILFVVGTVLMAEGLGMSVLRDYLYIAIGAGLLVLGFSKLIYRTPASQPSISMPAAMPVQDRAEPSLEPSIPVPDDGSASAPRSVDPIFEDVPDTVLETEDFSDPAPDEINEPAPAEGPLPDEIPDSDEPPLGERDTAVQRSRRKKPVLRRRPPRLRTARRRE</sequence>
<evidence type="ECO:0000313" key="4">
    <source>
        <dbReference type="Proteomes" id="UP001369958"/>
    </source>
</evidence>
<keyword evidence="2" id="KW-1133">Transmembrane helix</keyword>
<feature type="transmembrane region" description="Helical" evidence="2">
    <location>
        <begin position="186"/>
        <end position="204"/>
    </location>
</feature>
<feature type="compositionally biased region" description="Acidic residues" evidence="1">
    <location>
        <begin position="281"/>
        <end position="304"/>
    </location>
</feature>
<keyword evidence="2" id="KW-0472">Membrane</keyword>
<feature type="transmembrane region" description="Helical" evidence="2">
    <location>
        <begin position="82"/>
        <end position="103"/>
    </location>
</feature>